<keyword evidence="14" id="KW-1185">Reference proteome</keyword>
<comment type="subcellular location">
    <subcellularLocation>
        <location evidence="1">Endoplasmic reticulum membrane</location>
        <topology evidence="1">Peripheral membrane protein</topology>
    </subcellularLocation>
    <subcellularLocation>
        <location evidence="2">Preautophagosomal structure membrane</location>
        <topology evidence="2">Peripheral membrane protein</topology>
    </subcellularLocation>
</comment>
<feature type="region of interest" description="Disordered" evidence="12">
    <location>
        <begin position="735"/>
        <end position="755"/>
    </location>
</feature>
<protein>
    <recommendedName>
        <fullName evidence="4">Autophagy-related protein 2</fullName>
    </recommendedName>
</protein>
<evidence type="ECO:0000256" key="12">
    <source>
        <dbReference type="SAM" id="MobiDB-lite"/>
    </source>
</evidence>
<comment type="catalytic activity">
    <reaction evidence="10">
        <text>a 1,2-diacyl-sn-glycero-3-phospho-L-serine(in) = a 1,2-diacyl-sn-glycero-3-phospho-L-serine(out)</text>
        <dbReference type="Rhea" id="RHEA:38663"/>
        <dbReference type="ChEBI" id="CHEBI:57262"/>
    </reaction>
</comment>
<evidence type="ECO:0000313" key="14">
    <source>
        <dbReference type="Proteomes" id="UP001153076"/>
    </source>
</evidence>
<keyword evidence="5" id="KW-0813">Transport</keyword>
<dbReference type="InterPro" id="IPR026849">
    <property type="entry name" value="ATG2"/>
</dbReference>
<dbReference type="GO" id="GO:0034045">
    <property type="term" value="C:phagophore assembly site membrane"/>
    <property type="evidence" value="ECO:0007669"/>
    <property type="project" value="UniProtKB-SubCell"/>
</dbReference>
<dbReference type="GO" id="GO:0034727">
    <property type="term" value="P:piecemeal microautophagy of the nucleus"/>
    <property type="evidence" value="ECO:0007669"/>
    <property type="project" value="TreeGrafter"/>
</dbReference>
<dbReference type="Proteomes" id="UP001153076">
    <property type="component" value="Unassembled WGS sequence"/>
</dbReference>
<dbReference type="EMBL" id="JAKOGI010002002">
    <property type="protein sequence ID" value="KAJ8423303.1"/>
    <property type="molecule type" value="Genomic_DNA"/>
</dbReference>
<comment type="caution">
    <text evidence="13">The sequence shown here is derived from an EMBL/GenBank/DDBJ whole genome shotgun (WGS) entry which is preliminary data.</text>
</comment>
<gene>
    <name evidence="13" type="ORF">Cgig2_002566</name>
</gene>
<name>A0A9Q1JL92_9CARY</name>
<evidence type="ECO:0000256" key="5">
    <source>
        <dbReference type="ARBA" id="ARBA00022448"/>
    </source>
</evidence>
<dbReference type="Pfam" id="PF13329">
    <property type="entry name" value="ATG2_CAD"/>
    <property type="match status" value="2"/>
</dbReference>
<keyword evidence="6" id="KW-0256">Endoplasmic reticulum</keyword>
<dbReference type="GO" id="GO:0000422">
    <property type="term" value="P:autophagy of mitochondrion"/>
    <property type="evidence" value="ECO:0007669"/>
    <property type="project" value="TreeGrafter"/>
</dbReference>
<keyword evidence="8" id="KW-0445">Lipid transport</keyword>
<dbReference type="GO" id="GO:0032266">
    <property type="term" value="F:phosphatidylinositol-3-phosphate binding"/>
    <property type="evidence" value="ECO:0007669"/>
    <property type="project" value="TreeGrafter"/>
</dbReference>
<keyword evidence="7" id="KW-0072">Autophagy</keyword>
<accession>A0A9Q1JL92</accession>
<evidence type="ECO:0000256" key="4">
    <source>
        <dbReference type="ARBA" id="ARBA00018070"/>
    </source>
</evidence>
<dbReference type="GO" id="GO:0000045">
    <property type="term" value="P:autophagosome assembly"/>
    <property type="evidence" value="ECO:0007669"/>
    <property type="project" value="TreeGrafter"/>
</dbReference>
<comment type="catalytic activity">
    <reaction evidence="11">
        <text>a 1,2-diacyl-sn-glycero-3-phosphoethanolamine(in) = a 1,2-diacyl-sn-glycero-3-phosphoethanolamine(out)</text>
        <dbReference type="Rhea" id="RHEA:38895"/>
        <dbReference type="ChEBI" id="CHEBI:64612"/>
    </reaction>
</comment>
<evidence type="ECO:0000256" key="11">
    <source>
        <dbReference type="ARBA" id="ARBA00024615"/>
    </source>
</evidence>
<evidence type="ECO:0000256" key="8">
    <source>
        <dbReference type="ARBA" id="ARBA00023055"/>
    </source>
</evidence>
<dbReference type="GO" id="GO:0061709">
    <property type="term" value="P:reticulophagy"/>
    <property type="evidence" value="ECO:0007669"/>
    <property type="project" value="TreeGrafter"/>
</dbReference>
<evidence type="ECO:0000256" key="1">
    <source>
        <dbReference type="ARBA" id="ARBA00004406"/>
    </source>
</evidence>
<evidence type="ECO:0000313" key="13">
    <source>
        <dbReference type="EMBL" id="KAJ8423303.1"/>
    </source>
</evidence>
<reference evidence="13" key="1">
    <citation type="submission" date="2022-04" db="EMBL/GenBank/DDBJ databases">
        <title>Carnegiea gigantea Genome sequencing and assembly v2.</title>
        <authorList>
            <person name="Copetti D."/>
            <person name="Sanderson M.J."/>
            <person name="Burquez A."/>
            <person name="Wojciechowski M.F."/>
        </authorList>
    </citation>
    <scope>NUCLEOTIDE SEQUENCE</scope>
    <source>
        <strain evidence="13">SGP5-SGP5p</strain>
        <tissue evidence="13">Aerial part</tissue>
    </source>
</reference>
<dbReference type="OrthoDB" id="18982at2759"/>
<dbReference type="PANTHER" id="PTHR13190:SF1">
    <property type="entry name" value="AUTOPHAGY-RELATED 2, ISOFORM A"/>
    <property type="match status" value="1"/>
</dbReference>
<evidence type="ECO:0000256" key="10">
    <source>
        <dbReference type="ARBA" id="ARBA00024479"/>
    </source>
</evidence>
<dbReference type="GO" id="GO:0043495">
    <property type="term" value="F:protein-membrane adaptor activity"/>
    <property type="evidence" value="ECO:0007669"/>
    <property type="project" value="TreeGrafter"/>
</dbReference>
<evidence type="ECO:0000256" key="9">
    <source>
        <dbReference type="ARBA" id="ARBA00023136"/>
    </source>
</evidence>
<organism evidence="13 14">
    <name type="scientific">Carnegiea gigantea</name>
    <dbReference type="NCBI Taxonomy" id="171969"/>
    <lineage>
        <taxon>Eukaryota</taxon>
        <taxon>Viridiplantae</taxon>
        <taxon>Streptophyta</taxon>
        <taxon>Embryophyta</taxon>
        <taxon>Tracheophyta</taxon>
        <taxon>Spermatophyta</taxon>
        <taxon>Magnoliopsida</taxon>
        <taxon>eudicotyledons</taxon>
        <taxon>Gunneridae</taxon>
        <taxon>Pentapetalae</taxon>
        <taxon>Caryophyllales</taxon>
        <taxon>Cactineae</taxon>
        <taxon>Cactaceae</taxon>
        <taxon>Cactoideae</taxon>
        <taxon>Echinocereeae</taxon>
        <taxon>Carnegiea</taxon>
    </lineage>
</organism>
<feature type="compositionally biased region" description="Basic and acidic residues" evidence="12">
    <location>
        <begin position="735"/>
        <end position="746"/>
    </location>
</feature>
<keyword evidence="9" id="KW-0472">Membrane</keyword>
<dbReference type="PANTHER" id="PTHR13190">
    <property type="entry name" value="AUTOPHAGY-RELATED 2, ISOFORM A"/>
    <property type="match status" value="1"/>
</dbReference>
<feature type="region of interest" description="Disordered" evidence="12">
    <location>
        <begin position="1344"/>
        <end position="1377"/>
    </location>
</feature>
<proteinExistence type="inferred from homology"/>
<sequence length="1752" mass="191847">MWNNFAKSAEAILSRFILKRVCKFLLKKKLGQFLIGEIDLDQLDVQIAAGTLELTDLALNVDFVNQKFGSLSLSGAATKLKCSRIVDMKWSWVLGRHELGQTSAFRVHEGSIRSLIIKMPWNGRGCEVEVEELEIVLSPCCNEGLSNVAGNHDMSGDSHMDHALGKDEHDTGYKSSVASVNVHEGVKAVAKLVKWLLTSFHIRIKNVIVAFDACVEKDEEKEVSHETLILRITEIECGTCISDDKNSTEGTKTEDFLGISHLTNFLKFEGANVELLQMNGVSAENTASGSRFHSISKPLLTGERGGFSGSLKLVIPWKNGSLDIRKVDAEVSIDPLSAKLRPRTLEWILDTWKMLEKRKNERIDSVYHMAADTAFCGATYYCYSSALPTAMLAAEGLIQGEESSIESSVPFSEPTMNDVLLEESRLISDWMPSFVGNCGTEGIEDADLGSSVDQFFECFDGMRSFHSALGNSGMWGWTSTVFSAITAASNLASGSLGISTEQQHVQTNIKITFLGVSMILSFLDEDQLALHGPPSEQVATDANIHHLVLSCEDIVVSVQVYPHEWKLEAIVKHIVLDDYLSQEDAIDFDVCWREKGVSTQTLLIEGLQDRVLSALPSSSCFPGTSNVDVSDTSSAAETPSSLLTAETCVGRSDIIKATVFQTSGATMFAMSMKSSDGGSAGQGSFSLKLPAFTFWLNFDLIKVVVDFSRKLGNSFGTSNEGTGLLSKATEQKEDSSSHCDAIRDQQNHAASTSRTGSLHGNVYLPHARIILCFPFKNTGGFKSYYSCDQFVAFDFSSPPNFKKSKGEGPALIQEDSSVKKDYPFISHSLHLNVVNLDIYLITRASDDCDSPPELSAQRFCTYKILSVQSGPDWVRLIRMLWQDNAVTGAWVFESAKLLATSDEPANKRSSTTGGYEFASVSTKKDLEDLSSQRQREMIYSSKFCLHVCLSFTVVRLSRSQYLCFFRLLNEAVDALSAVGSDAHCDNSGTAVNQTSIFLQCGSVEIQIELDQDDGPTSSLQRELPGSWYKLRLEIQNLSLLSVSDIGAVNAASFLWISHSEGKLWGSISSLGDQDLILISCSNSSSGRGNGEGSNVLSCRPAGSDFVHLWDPQVLRNCMSITVNCGTIVAPGGRLDWLDKISTFVSLPSPKIGEGTNCNSQEGDPQEASFVLKFIDAALSYEPYSKNSEGLSSKSGCSVSFYEDLCEPYVACLLAASYLTLSNTTTADTIDNAYSIRFQDLGLLLHAVSKDEGVLVDYSVDHLRELGYAKVAGEALIDAVLSIKCENDISWELTCSESHIVLSTCHDTAFGLIRLASQIQQLFAPDIKDSIVHLQNRWISLQQVQGKDDHKGDSGTSNDCSPLECQAQQPSPDSKGKSGLFGLMDEISEYAFKFDGKGASSFDGSGPSTSVGGNLHDEGPISTAACSGDVLEGRSASNVNKAEFIEGYCLSGLRSLSELTMNSHFPEDIPKLKLVSSGNRDLQRGSGGWYGRTSLRIVEDYVSDDAVHSSSKQLADVHQNNEEGDGSKKYRGRLLLKNIGVKWQMYAGSDWNELGKTVRQSGNISGRDAAVCLELALSNMNIQYDFFPDGSVCVSKLCLSVQDFFLYDKSRYAPWKLVLGYYRSREHPRESSSKAFKLSLEAVRPDPMTPLEEYRLRIACLPVLLHLHQSQLDFLIAFFGAKPSPGDWSQSSPQDTCSSGVISGKENDSKIKFDIWPTIVRVDYRPSRVDLTALSGGKYVELVNLVPWKVINV</sequence>
<comment type="similarity">
    <text evidence="3">Belongs to the ATG2 family.</text>
</comment>
<evidence type="ECO:0000256" key="6">
    <source>
        <dbReference type="ARBA" id="ARBA00022824"/>
    </source>
</evidence>
<evidence type="ECO:0000256" key="3">
    <source>
        <dbReference type="ARBA" id="ARBA00009714"/>
    </source>
</evidence>
<dbReference type="GO" id="GO:0061723">
    <property type="term" value="P:glycophagy"/>
    <property type="evidence" value="ECO:0007669"/>
    <property type="project" value="TreeGrafter"/>
</dbReference>
<dbReference type="GO" id="GO:0061908">
    <property type="term" value="C:phagophore"/>
    <property type="evidence" value="ECO:0007669"/>
    <property type="project" value="TreeGrafter"/>
</dbReference>
<evidence type="ECO:0000256" key="2">
    <source>
        <dbReference type="ARBA" id="ARBA00004623"/>
    </source>
</evidence>
<dbReference type="GO" id="GO:0005789">
    <property type="term" value="C:endoplasmic reticulum membrane"/>
    <property type="evidence" value="ECO:0007669"/>
    <property type="project" value="UniProtKB-SubCell"/>
</dbReference>
<feature type="compositionally biased region" description="Polar residues" evidence="12">
    <location>
        <begin position="1353"/>
        <end position="1371"/>
    </location>
</feature>
<dbReference type="GO" id="GO:0006869">
    <property type="term" value="P:lipid transport"/>
    <property type="evidence" value="ECO:0007669"/>
    <property type="project" value="UniProtKB-KW"/>
</dbReference>
<evidence type="ECO:0000256" key="7">
    <source>
        <dbReference type="ARBA" id="ARBA00023006"/>
    </source>
</evidence>